<protein>
    <submittedName>
        <fullName evidence="1">Nitrous oxide-stimulated promoter</fullName>
    </submittedName>
</protein>
<dbReference type="STRING" id="360412.LARV_03430"/>
<sequence length="118" mass="13801">MSEFPDRLRRERVTIDQMIALYCREQHASPDGLCPDCVSLQEYTHQRLEKCVFGAEKPTCANCPVHCYRADMRAKVREVMRYAGPRMLLRHPVLTVRHLLDGRRAAPKLIRRAKPQDR</sequence>
<gene>
    <name evidence="1" type="ORF">LARV_03430</name>
</gene>
<name>A0A0S7BM91_9CHLR</name>
<dbReference type="InterPro" id="IPR020483">
    <property type="entry name" value="Uncharacterised_YgbA"/>
</dbReference>
<dbReference type="RefSeq" id="WP_075074805.1">
    <property type="nucleotide sequence ID" value="NZ_DF967972.1"/>
</dbReference>
<dbReference type="AlphaFoldDB" id="A0A0S7BM91"/>
<keyword evidence="2" id="KW-1185">Reference proteome</keyword>
<dbReference type="EMBL" id="DF967972">
    <property type="protein sequence ID" value="GAP15638.1"/>
    <property type="molecule type" value="Genomic_DNA"/>
</dbReference>
<dbReference type="Pfam" id="PF11756">
    <property type="entry name" value="YgbA_NO"/>
    <property type="match status" value="1"/>
</dbReference>
<dbReference type="OrthoDB" id="164329at2"/>
<evidence type="ECO:0000313" key="1">
    <source>
        <dbReference type="EMBL" id="GAP15638.1"/>
    </source>
</evidence>
<evidence type="ECO:0000313" key="2">
    <source>
        <dbReference type="Proteomes" id="UP000055060"/>
    </source>
</evidence>
<proteinExistence type="predicted"/>
<dbReference type="Proteomes" id="UP000055060">
    <property type="component" value="Unassembled WGS sequence"/>
</dbReference>
<dbReference type="NCBIfam" id="NF007714">
    <property type="entry name" value="PRK10410.1-2"/>
    <property type="match status" value="1"/>
</dbReference>
<organism evidence="1">
    <name type="scientific">Longilinea arvoryzae</name>
    <dbReference type="NCBI Taxonomy" id="360412"/>
    <lineage>
        <taxon>Bacteria</taxon>
        <taxon>Bacillati</taxon>
        <taxon>Chloroflexota</taxon>
        <taxon>Anaerolineae</taxon>
        <taxon>Anaerolineales</taxon>
        <taxon>Anaerolineaceae</taxon>
        <taxon>Longilinea</taxon>
    </lineage>
</organism>
<accession>A0A0S7BM91</accession>
<reference evidence="1" key="1">
    <citation type="submission" date="2015-07" db="EMBL/GenBank/DDBJ databases">
        <title>Draft Genome Sequences of Anaerolinea thermolimosa IMO-1, Bellilinea caldifistulae GOMI-1, Leptolinea tardivitalis YMTK-2, Levilinea saccharolytica KIBI-1,Longilinea arvoryzae KOME-1, Previously Described as Members of the Anaerolineaceae (Chloroflexi).</title>
        <authorList>
            <person name="Sekiguchi Y."/>
            <person name="Ohashi A."/>
            <person name="Matsuura N."/>
            <person name="Tourlousse M.D."/>
        </authorList>
    </citation>
    <scope>NUCLEOTIDE SEQUENCE [LARGE SCALE GENOMIC DNA]</scope>
    <source>
        <strain evidence="1">KOME-1</strain>
    </source>
</reference>